<dbReference type="AlphaFoldDB" id="A0A4Y7TTZ1"/>
<evidence type="ECO:0000256" key="4">
    <source>
        <dbReference type="ARBA" id="ARBA00004614"/>
    </source>
</evidence>
<organism evidence="22 23">
    <name type="scientific">Coprinellus micaceus</name>
    <name type="common">Glistening ink-cap mushroom</name>
    <name type="synonym">Coprinus micaceus</name>
    <dbReference type="NCBI Taxonomy" id="71717"/>
    <lineage>
        <taxon>Eukaryota</taxon>
        <taxon>Fungi</taxon>
        <taxon>Dikarya</taxon>
        <taxon>Basidiomycota</taxon>
        <taxon>Agaricomycotina</taxon>
        <taxon>Agaricomycetes</taxon>
        <taxon>Agaricomycetidae</taxon>
        <taxon>Agaricales</taxon>
        <taxon>Agaricineae</taxon>
        <taxon>Psathyrellaceae</taxon>
        <taxon>Coprinellus</taxon>
    </lineage>
</organism>
<feature type="transmembrane region" description="Helical" evidence="19">
    <location>
        <begin position="219"/>
        <end position="240"/>
    </location>
</feature>
<feature type="region of interest" description="Disordered" evidence="18">
    <location>
        <begin position="193"/>
        <end position="212"/>
    </location>
</feature>
<keyword evidence="16" id="KW-1015">Disulfide bond</keyword>
<evidence type="ECO:0000256" key="6">
    <source>
        <dbReference type="ARBA" id="ARBA00013776"/>
    </source>
</evidence>
<dbReference type="STRING" id="71717.A0A4Y7TTZ1"/>
<reference evidence="22 23" key="1">
    <citation type="journal article" date="2019" name="Nat. Ecol. Evol.">
        <title>Megaphylogeny resolves global patterns of mushroom evolution.</title>
        <authorList>
            <person name="Varga T."/>
            <person name="Krizsan K."/>
            <person name="Foldi C."/>
            <person name="Dima B."/>
            <person name="Sanchez-Garcia M."/>
            <person name="Sanchez-Ramirez S."/>
            <person name="Szollosi G.J."/>
            <person name="Szarkandi J.G."/>
            <person name="Papp V."/>
            <person name="Albert L."/>
            <person name="Andreopoulos W."/>
            <person name="Angelini C."/>
            <person name="Antonin V."/>
            <person name="Barry K.W."/>
            <person name="Bougher N.L."/>
            <person name="Buchanan P."/>
            <person name="Buyck B."/>
            <person name="Bense V."/>
            <person name="Catcheside P."/>
            <person name="Chovatia M."/>
            <person name="Cooper J."/>
            <person name="Damon W."/>
            <person name="Desjardin D."/>
            <person name="Finy P."/>
            <person name="Geml J."/>
            <person name="Haridas S."/>
            <person name="Hughes K."/>
            <person name="Justo A."/>
            <person name="Karasinski D."/>
            <person name="Kautmanova I."/>
            <person name="Kiss B."/>
            <person name="Kocsube S."/>
            <person name="Kotiranta H."/>
            <person name="LaButti K.M."/>
            <person name="Lechner B.E."/>
            <person name="Liimatainen K."/>
            <person name="Lipzen A."/>
            <person name="Lukacs Z."/>
            <person name="Mihaltcheva S."/>
            <person name="Morgado L.N."/>
            <person name="Niskanen T."/>
            <person name="Noordeloos M.E."/>
            <person name="Ohm R.A."/>
            <person name="Ortiz-Santana B."/>
            <person name="Ovrebo C."/>
            <person name="Racz N."/>
            <person name="Riley R."/>
            <person name="Savchenko A."/>
            <person name="Shiryaev A."/>
            <person name="Soop K."/>
            <person name="Spirin V."/>
            <person name="Szebenyi C."/>
            <person name="Tomsovsky M."/>
            <person name="Tulloss R.E."/>
            <person name="Uehling J."/>
            <person name="Grigoriev I.V."/>
            <person name="Vagvolgyi C."/>
            <person name="Papp T."/>
            <person name="Martin F.M."/>
            <person name="Miettinen O."/>
            <person name="Hibbett D.S."/>
            <person name="Nagy L.G."/>
        </authorList>
    </citation>
    <scope>NUCLEOTIDE SEQUENCE [LARGE SCALE GENOMIC DNA]</scope>
    <source>
        <strain evidence="22 23">FP101781</strain>
    </source>
</reference>
<keyword evidence="11 19" id="KW-1133">Transmembrane helix</keyword>
<dbReference type="GO" id="GO:0034045">
    <property type="term" value="C:phagophore assembly site membrane"/>
    <property type="evidence" value="ECO:0007669"/>
    <property type="project" value="UniProtKB-SubCell"/>
</dbReference>
<dbReference type="GO" id="GO:0015031">
    <property type="term" value="P:protein transport"/>
    <property type="evidence" value="ECO:0007669"/>
    <property type="project" value="UniProtKB-KW"/>
</dbReference>
<gene>
    <name evidence="22" type="ORF">FA13DRAFT_1752358</name>
</gene>
<feature type="domain" description="MRH" evidence="21">
    <location>
        <begin position="27"/>
        <end position="194"/>
    </location>
</feature>
<sequence length="290" mass="31877">MILRSSALSSIPFLLLVLCQSALADDFDCKPSLEGSHYDFTSLGNGEHVVNRTRETPPTQIIDSLAFDLCGDLKTKEGVKDHDQCPSGTRVCLTQVNIKENELERVISVIPLAQSSKLNPELTVSPKSPRHLNLTFHGPEYPQSPAQSLGAPLAQSFKLTLWCDPQIESPNITITGYDGSQLHLEYHGAAGCPLAGSPNPDEGKKPEDGKEPEPVGSGLGWFFMLFLLAFIAYFGIGAYYNYSTYGARGMDLIPHRDFWQEVPYMLKDVISHMCSSARPRRSSRGGYIAV</sequence>
<keyword evidence="10" id="KW-0653">Protein transport</keyword>
<dbReference type="Proteomes" id="UP000298030">
    <property type="component" value="Unassembled WGS sequence"/>
</dbReference>
<dbReference type="InterPro" id="IPR044865">
    <property type="entry name" value="MRH_dom"/>
</dbReference>
<name>A0A4Y7TTZ1_COPMI</name>
<evidence type="ECO:0000256" key="10">
    <source>
        <dbReference type="ARBA" id="ARBA00022927"/>
    </source>
</evidence>
<feature type="signal peptide" evidence="20">
    <location>
        <begin position="1"/>
        <end position="24"/>
    </location>
</feature>
<keyword evidence="7" id="KW-0813">Transport</keyword>
<feature type="compositionally biased region" description="Basic and acidic residues" evidence="18">
    <location>
        <begin position="201"/>
        <end position="212"/>
    </location>
</feature>
<accession>A0A4Y7TTZ1</accession>
<dbReference type="Gene3D" id="2.70.130.10">
    <property type="entry name" value="Mannose-6-phosphate receptor binding domain"/>
    <property type="match status" value="1"/>
</dbReference>
<evidence type="ECO:0000256" key="19">
    <source>
        <dbReference type="SAM" id="Phobius"/>
    </source>
</evidence>
<dbReference type="PANTHER" id="PTHR15071">
    <property type="entry name" value="MANNOSE-6-PHOSPHATE RECEPTOR FAMILY MEMBER"/>
    <property type="match status" value="1"/>
</dbReference>
<proteinExistence type="inferred from homology"/>
<evidence type="ECO:0000256" key="8">
    <source>
        <dbReference type="ARBA" id="ARBA00022692"/>
    </source>
</evidence>
<comment type="similarity">
    <text evidence="5">Belongs to the ATG27 family.</text>
</comment>
<dbReference type="GO" id="GO:0031966">
    <property type="term" value="C:mitochondrial membrane"/>
    <property type="evidence" value="ECO:0007669"/>
    <property type="project" value="UniProtKB-SubCell"/>
</dbReference>
<evidence type="ECO:0000313" key="23">
    <source>
        <dbReference type="Proteomes" id="UP000298030"/>
    </source>
</evidence>
<dbReference type="GO" id="GO:0030659">
    <property type="term" value="C:cytoplasmic vesicle membrane"/>
    <property type="evidence" value="ECO:0007669"/>
    <property type="project" value="UniProtKB-SubCell"/>
</dbReference>
<evidence type="ECO:0000256" key="20">
    <source>
        <dbReference type="SAM" id="SignalP"/>
    </source>
</evidence>
<dbReference type="PROSITE" id="PS51914">
    <property type="entry name" value="MRH"/>
    <property type="match status" value="1"/>
</dbReference>
<evidence type="ECO:0000256" key="16">
    <source>
        <dbReference type="ARBA" id="ARBA00023157"/>
    </source>
</evidence>
<evidence type="ECO:0000256" key="1">
    <source>
        <dbReference type="ARBA" id="ARBA00004304"/>
    </source>
</evidence>
<keyword evidence="12" id="KW-0072">Autophagy</keyword>
<keyword evidence="13" id="KW-0333">Golgi apparatus</keyword>
<comment type="caution">
    <text evidence="22">The sequence shown here is derived from an EMBL/GenBank/DDBJ whole genome shotgun (WGS) entry which is preliminary data.</text>
</comment>
<evidence type="ECO:0000259" key="21">
    <source>
        <dbReference type="PROSITE" id="PS51914"/>
    </source>
</evidence>
<protein>
    <recommendedName>
        <fullName evidence="6">Autophagy-related protein 27</fullName>
    </recommendedName>
</protein>
<evidence type="ECO:0000256" key="15">
    <source>
        <dbReference type="ARBA" id="ARBA00023136"/>
    </source>
</evidence>
<evidence type="ECO:0000256" key="5">
    <source>
        <dbReference type="ARBA" id="ARBA00005363"/>
    </source>
</evidence>
<evidence type="ECO:0000256" key="12">
    <source>
        <dbReference type="ARBA" id="ARBA00023006"/>
    </source>
</evidence>
<evidence type="ECO:0000256" key="9">
    <source>
        <dbReference type="ARBA" id="ARBA00022729"/>
    </source>
</evidence>
<evidence type="ECO:0000256" key="11">
    <source>
        <dbReference type="ARBA" id="ARBA00022989"/>
    </source>
</evidence>
<evidence type="ECO:0000256" key="14">
    <source>
        <dbReference type="ARBA" id="ARBA00023128"/>
    </source>
</evidence>
<evidence type="ECO:0000256" key="7">
    <source>
        <dbReference type="ARBA" id="ARBA00022448"/>
    </source>
</evidence>
<keyword evidence="8 19" id="KW-0812">Transmembrane</keyword>
<dbReference type="PANTHER" id="PTHR15071:SF13">
    <property type="entry name" value="AUTOPHAGY-RELATED PROTEIN 27"/>
    <property type="match status" value="1"/>
</dbReference>
<evidence type="ECO:0000256" key="3">
    <source>
        <dbReference type="ARBA" id="ARBA00004472"/>
    </source>
</evidence>
<keyword evidence="17" id="KW-0968">Cytoplasmic vesicle</keyword>
<evidence type="ECO:0000256" key="2">
    <source>
        <dbReference type="ARBA" id="ARBA00004358"/>
    </source>
</evidence>
<keyword evidence="14" id="KW-0496">Mitochondrion</keyword>
<dbReference type="GO" id="GO:0006914">
    <property type="term" value="P:autophagy"/>
    <property type="evidence" value="ECO:0007669"/>
    <property type="project" value="UniProtKB-KW"/>
</dbReference>
<dbReference type="InterPro" id="IPR018939">
    <property type="entry name" value="Autophagy-rel_prot_27"/>
</dbReference>
<dbReference type="InterPro" id="IPR009011">
    <property type="entry name" value="Man6P_isomerase_rcpt-bd_dom_sf"/>
</dbReference>
<evidence type="ECO:0000256" key="17">
    <source>
        <dbReference type="ARBA" id="ARBA00023329"/>
    </source>
</evidence>
<feature type="chain" id="PRO_5021471481" description="Autophagy-related protein 27" evidence="20">
    <location>
        <begin position="25"/>
        <end position="290"/>
    </location>
</feature>
<keyword evidence="23" id="KW-1185">Reference proteome</keyword>
<dbReference type="OrthoDB" id="29460at2759"/>
<dbReference type="GO" id="GO:0000139">
    <property type="term" value="C:Golgi membrane"/>
    <property type="evidence" value="ECO:0007669"/>
    <property type="project" value="UniProtKB-SubCell"/>
</dbReference>
<comment type="subcellular location">
    <subcellularLocation>
        <location evidence="2">Cytoplasmic vesicle membrane</location>
        <topology evidence="2">Single-pass type I membrane protein</topology>
    </subcellularLocation>
    <subcellularLocation>
        <location evidence="4">Golgi apparatus membrane</location>
        <topology evidence="4">Single-pass type I membrane protein</topology>
    </subcellularLocation>
    <subcellularLocation>
        <location evidence="1">Mitochondrion membrane</location>
        <topology evidence="1">Single-pass membrane protein</topology>
    </subcellularLocation>
    <subcellularLocation>
        <location evidence="3">Preautophagosomal structure membrane</location>
        <topology evidence="3">Single-pass type I membrane protein</topology>
    </subcellularLocation>
</comment>
<keyword evidence="15 19" id="KW-0472">Membrane</keyword>
<evidence type="ECO:0000256" key="18">
    <source>
        <dbReference type="SAM" id="MobiDB-lite"/>
    </source>
</evidence>
<dbReference type="Pfam" id="PF09451">
    <property type="entry name" value="ATG27"/>
    <property type="match status" value="1"/>
</dbReference>
<dbReference type="EMBL" id="QPFP01000004">
    <property type="protein sequence ID" value="TEB37636.1"/>
    <property type="molecule type" value="Genomic_DNA"/>
</dbReference>
<evidence type="ECO:0000313" key="22">
    <source>
        <dbReference type="EMBL" id="TEB37636.1"/>
    </source>
</evidence>
<evidence type="ECO:0000256" key="13">
    <source>
        <dbReference type="ARBA" id="ARBA00023034"/>
    </source>
</evidence>
<keyword evidence="9 20" id="KW-0732">Signal</keyword>